<reference evidence="1 2" key="1">
    <citation type="submission" date="2019-11" db="EMBL/GenBank/DDBJ databases">
        <title>Whole genome sequence of Oryza granulata.</title>
        <authorList>
            <person name="Li W."/>
        </authorList>
    </citation>
    <scope>NUCLEOTIDE SEQUENCE [LARGE SCALE GENOMIC DNA]</scope>
    <source>
        <strain evidence="2">cv. Menghai</strain>
        <tissue evidence="1">Leaf</tissue>
    </source>
</reference>
<dbReference type="AlphaFoldDB" id="A0A6G1EY84"/>
<evidence type="ECO:0000313" key="2">
    <source>
        <dbReference type="Proteomes" id="UP000479710"/>
    </source>
</evidence>
<sequence>TQELAQFEVMQLKKAQKRAAAKAKKERRTLMLEARCFLKKAVVTELKGDIEGAQQLRGKASNRRAHAATLQAPPQVNIEDILKPNVQRSEVELLESLEAASSNLWRLMMNARLSSSPHPLRNYRRKYSKVQRLHQLVRSRIAQSIVPNTDWSLSTRELVDKVFKYHSTLTPLYDLFPDEWAHEPCKIKELLRCRHLAMTIYVKNSDIYKIE</sequence>
<protein>
    <submittedName>
        <fullName evidence="1">Uncharacterized protein</fullName>
    </submittedName>
</protein>
<keyword evidence="2" id="KW-1185">Reference proteome</keyword>
<proteinExistence type="predicted"/>
<accession>A0A6G1EY84</accession>
<comment type="caution">
    <text evidence="1">The sequence shown here is derived from an EMBL/GenBank/DDBJ whole genome shotgun (WGS) entry which is preliminary data.</text>
</comment>
<dbReference type="Proteomes" id="UP000479710">
    <property type="component" value="Unassembled WGS sequence"/>
</dbReference>
<organism evidence="1 2">
    <name type="scientific">Oryza meyeriana var. granulata</name>
    <dbReference type="NCBI Taxonomy" id="110450"/>
    <lineage>
        <taxon>Eukaryota</taxon>
        <taxon>Viridiplantae</taxon>
        <taxon>Streptophyta</taxon>
        <taxon>Embryophyta</taxon>
        <taxon>Tracheophyta</taxon>
        <taxon>Spermatophyta</taxon>
        <taxon>Magnoliopsida</taxon>
        <taxon>Liliopsida</taxon>
        <taxon>Poales</taxon>
        <taxon>Poaceae</taxon>
        <taxon>BOP clade</taxon>
        <taxon>Oryzoideae</taxon>
        <taxon>Oryzeae</taxon>
        <taxon>Oryzinae</taxon>
        <taxon>Oryza</taxon>
        <taxon>Oryza meyeriana</taxon>
    </lineage>
</organism>
<feature type="non-terminal residue" evidence="1">
    <location>
        <position position="1"/>
    </location>
</feature>
<gene>
    <name evidence="1" type="ORF">E2562_022978</name>
</gene>
<evidence type="ECO:0000313" key="1">
    <source>
        <dbReference type="EMBL" id="KAF0929610.1"/>
    </source>
</evidence>
<dbReference type="EMBL" id="SPHZ02000002">
    <property type="protein sequence ID" value="KAF0929610.1"/>
    <property type="molecule type" value="Genomic_DNA"/>
</dbReference>
<name>A0A6G1EY84_9ORYZ</name>